<reference evidence="9 10" key="1">
    <citation type="submission" date="2019-04" db="EMBL/GenBank/DDBJ databases">
        <title>Friends and foes A comparative genomics studyof 23 Aspergillus species from section Flavi.</title>
        <authorList>
            <consortium name="DOE Joint Genome Institute"/>
            <person name="Kjaerbolling I."/>
            <person name="Vesth T."/>
            <person name="Frisvad J.C."/>
            <person name="Nybo J.L."/>
            <person name="Theobald S."/>
            <person name="Kildgaard S."/>
            <person name="Isbrandt T."/>
            <person name="Kuo A."/>
            <person name="Sato A."/>
            <person name="Lyhne E.K."/>
            <person name="Kogle M.E."/>
            <person name="Wiebenga A."/>
            <person name="Kun R.S."/>
            <person name="Lubbers R.J."/>
            <person name="Makela M.R."/>
            <person name="Barry K."/>
            <person name="Chovatia M."/>
            <person name="Clum A."/>
            <person name="Daum C."/>
            <person name="Haridas S."/>
            <person name="He G."/>
            <person name="LaButti K."/>
            <person name="Lipzen A."/>
            <person name="Mondo S."/>
            <person name="Riley R."/>
            <person name="Salamov A."/>
            <person name="Simmons B.A."/>
            <person name="Magnuson J.K."/>
            <person name="Henrissat B."/>
            <person name="Mortensen U.H."/>
            <person name="Larsen T.O."/>
            <person name="Devries R.P."/>
            <person name="Grigoriev I.V."/>
            <person name="Machida M."/>
            <person name="Baker S.E."/>
            <person name="Andersen M.R."/>
        </authorList>
    </citation>
    <scope>NUCLEOTIDE SEQUENCE [LARGE SCALE GENOMIC DNA]</scope>
    <source>
        <strain evidence="9 10">CBS 763.97</strain>
    </source>
</reference>
<dbReference type="GO" id="GO:0004222">
    <property type="term" value="F:metalloendopeptidase activity"/>
    <property type="evidence" value="ECO:0007669"/>
    <property type="project" value="InterPro"/>
</dbReference>
<evidence type="ECO:0000256" key="7">
    <source>
        <dbReference type="RuleBase" id="RU003435"/>
    </source>
</evidence>
<dbReference type="GO" id="GO:0046872">
    <property type="term" value="F:metal ion binding"/>
    <property type="evidence" value="ECO:0007669"/>
    <property type="project" value="UniProtKB-UniRule"/>
</dbReference>
<keyword evidence="3 7" id="KW-0479">Metal-binding</keyword>
<dbReference type="SUPFAM" id="SSF55486">
    <property type="entry name" value="Metalloproteases ('zincins'), catalytic domain"/>
    <property type="match status" value="1"/>
</dbReference>
<dbReference type="Pfam" id="PF01432">
    <property type="entry name" value="Peptidase_M3"/>
    <property type="match status" value="1"/>
</dbReference>
<keyword evidence="4 7" id="KW-0378">Hydrolase</keyword>
<comment type="similarity">
    <text evidence="1 7">Belongs to the peptidase M3 family.</text>
</comment>
<dbReference type="Gene3D" id="1.10.1370.10">
    <property type="entry name" value="Neurolysin, domain 3"/>
    <property type="match status" value="1"/>
</dbReference>
<dbReference type="CDD" id="cd06455">
    <property type="entry name" value="M3A_TOP"/>
    <property type="match status" value="1"/>
</dbReference>
<evidence type="ECO:0000313" key="10">
    <source>
        <dbReference type="Proteomes" id="UP000326268"/>
    </source>
</evidence>
<dbReference type="RefSeq" id="XP_031933832.1">
    <property type="nucleotide sequence ID" value="XM_032074541.1"/>
</dbReference>
<keyword evidence="10" id="KW-1185">Reference proteome</keyword>
<evidence type="ECO:0000256" key="6">
    <source>
        <dbReference type="ARBA" id="ARBA00023049"/>
    </source>
</evidence>
<dbReference type="PANTHER" id="PTHR11804:SF84">
    <property type="entry name" value="SACCHAROLYSIN"/>
    <property type="match status" value="1"/>
</dbReference>
<dbReference type="GO" id="GO:0006508">
    <property type="term" value="P:proteolysis"/>
    <property type="evidence" value="ECO:0007669"/>
    <property type="project" value="UniProtKB-KW"/>
</dbReference>
<dbReference type="InterPro" id="IPR001567">
    <property type="entry name" value="Pept_M3A_M3B_dom"/>
</dbReference>
<proteinExistence type="inferred from homology"/>
<dbReference type="GeneID" id="43658987"/>
<dbReference type="EMBL" id="ML737564">
    <property type="protein sequence ID" value="KAE8370751.1"/>
    <property type="molecule type" value="Genomic_DNA"/>
</dbReference>
<dbReference type="AlphaFoldDB" id="A0A5N7ALN1"/>
<dbReference type="InterPro" id="IPR024080">
    <property type="entry name" value="Neurolysin/TOP_N"/>
</dbReference>
<accession>A0A5N7ALN1</accession>
<sequence length="703" mass="79891">MSEPATSICPIPRFDISAEGLEEQAKDLISHTGQATARLISSCIDNTSINFETIIVPLAHIDNKIKEQVQYIAFFQAIPPSPDVRKASSRAISLVDRAYLNIFQNKKLFTLVSRVWENSSNTHTTSEEDVRLLSKFRWNFIENGMHLTGSSRNRFTWIPHRLIELRVKFMETLGLDPGCLWKSEQQLAGVPLNKLSPGAGEHGREGLYRIPLTRPTTNLILAECSVPDTRREVYLRSSSRYQANVEIFREIIVLRDEAARLLGFPSFAAQKLTQQMLGSPGRVNDFLEHLQNALKLLAEKEIAKLHELTDNDGPINLWDFDFYHTRILQEQNHVDHGYISQWFPARVTVQRMLGLYGELFGLRFGKAEVSDSSHTWHPDVDLFSVREEQDSALIGYLDTDIFPRAGKYNHAANFNIYPSFLDTDRKQAPVVTALVCNVSQSEPALLRHAEVVSIFHKLGHGYSRMEGIHDLAGKSKYTTFHGHRTVTDFTEAPSQLLEYWCWTPEYLRQLSYHYSYASPELYSHSLSGREVTNTTQPPIELPLVLAQNLGATKQHNQGILTLRQVAFSKFDMQIHNPDSHHDIERMHIPEVYNSLLETTTGLSGPGNVYDWGHGHVTISHFVWGQEASYYSYLYTRTLAADIWTSCFKNSPMCRQAAIKYRQQILNHGGSKNEHKAVEEFLGRAPTSDAYLQDLGCNVLTTSI</sequence>
<dbReference type="InterPro" id="IPR045090">
    <property type="entry name" value="Pept_M3A_M3B"/>
</dbReference>
<evidence type="ECO:0000256" key="4">
    <source>
        <dbReference type="ARBA" id="ARBA00022801"/>
    </source>
</evidence>
<evidence type="ECO:0000256" key="5">
    <source>
        <dbReference type="ARBA" id="ARBA00022833"/>
    </source>
</evidence>
<keyword evidence="5 7" id="KW-0862">Zinc</keyword>
<evidence type="ECO:0000313" key="9">
    <source>
        <dbReference type="EMBL" id="KAE8370751.1"/>
    </source>
</evidence>
<gene>
    <name evidence="9" type="ORF">BDV27DRAFT_167609</name>
</gene>
<dbReference type="GO" id="GO:0006518">
    <property type="term" value="P:peptide metabolic process"/>
    <property type="evidence" value="ECO:0007669"/>
    <property type="project" value="TreeGrafter"/>
</dbReference>
<evidence type="ECO:0000256" key="3">
    <source>
        <dbReference type="ARBA" id="ARBA00022723"/>
    </source>
</evidence>
<dbReference type="InterPro" id="IPR024077">
    <property type="entry name" value="Neurolysin/TOP_dom2"/>
</dbReference>
<organism evidence="9 10">
    <name type="scientific">Aspergillus caelatus</name>
    <dbReference type="NCBI Taxonomy" id="61420"/>
    <lineage>
        <taxon>Eukaryota</taxon>
        <taxon>Fungi</taxon>
        <taxon>Dikarya</taxon>
        <taxon>Ascomycota</taxon>
        <taxon>Pezizomycotina</taxon>
        <taxon>Eurotiomycetes</taxon>
        <taxon>Eurotiomycetidae</taxon>
        <taxon>Eurotiales</taxon>
        <taxon>Aspergillaceae</taxon>
        <taxon>Aspergillus</taxon>
        <taxon>Aspergillus subgen. Circumdati</taxon>
    </lineage>
</organism>
<comment type="cofactor">
    <cofactor evidence="7">
        <name>Zn(2+)</name>
        <dbReference type="ChEBI" id="CHEBI:29105"/>
    </cofactor>
    <text evidence="7">Binds 1 zinc ion.</text>
</comment>
<feature type="domain" description="Peptidase M3A/M3B catalytic" evidence="8">
    <location>
        <begin position="221"/>
        <end position="695"/>
    </location>
</feature>
<dbReference type="OrthoDB" id="534666at2759"/>
<dbReference type="InterPro" id="IPR024079">
    <property type="entry name" value="MetalloPept_cat_dom_sf"/>
</dbReference>
<dbReference type="Gene3D" id="1.20.1050.40">
    <property type="entry name" value="Endopeptidase. Chain P, domain 1"/>
    <property type="match status" value="1"/>
</dbReference>
<dbReference type="Proteomes" id="UP000326268">
    <property type="component" value="Unassembled WGS sequence"/>
</dbReference>
<dbReference type="PANTHER" id="PTHR11804">
    <property type="entry name" value="PROTEASE M3 THIMET OLIGOPEPTIDASE-RELATED"/>
    <property type="match status" value="1"/>
</dbReference>
<evidence type="ECO:0000256" key="1">
    <source>
        <dbReference type="ARBA" id="ARBA00006040"/>
    </source>
</evidence>
<keyword evidence="2 7" id="KW-0645">Protease</keyword>
<dbReference type="Gene3D" id="3.40.390.10">
    <property type="entry name" value="Collagenase (Catalytic Domain)"/>
    <property type="match status" value="1"/>
</dbReference>
<name>A0A5N7ALN1_9EURO</name>
<evidence type="ECO:0000259" key="8">
    <source>
        <dbReference type="Pfam" id="PF01432"/>
    </source>
</evidence>
<dbReference type="GO" id="GO:0005758">
    <property type="term" value="C:mitochondrial intermembrane space"/>
    <property type="evidence" value="ECO:0007669"/>
    <property type="project" value="TreeGrafter"/>
</dbReference>
<protein>
    <submittedName>
        <fullName evidence="9">Thimet oligopeptidase</fullName>
    </submittedName>
</protein>
<evidence type="ECO:0000256" key="2">
    <source>
        <dbReference type="ARBA" id="ARBA00022670"/>
    </source>
</evidence>
<keyword evidence="6 7" id="KW-0482">Metalloprotease</keyword>